<dbReference type="PANTHER" id="PTHR46424:SF1">
    <property type="entry name" value="UBX DOMAIN-CONTAINING PROTEIN 4"/>
    <property type="match status" value="1"/>
</dbReference>
<feature type="compositionally biased region" description="Low complexity" evidence="1">
    <location>
        <begin position="228"/>
        <end position="256"/>
    </location>
</feature>
<organism evidence="3 4">
    <name type="scientific">Exophiala aquamarina CBS 119918</name>
    <dbReference type="NCBI Taxonomy" id="1182545"/>
    <lineage>
        <taxon>Eukaryota</taxon>
        <taxon>Fungi</taxon>
        <taxon>Dikarya</taxon>
        <taxon>Ascomycota</taxon>
        <taxon>Pezizomycotina</taxon>
        <taxon>Eurotiomycetes</taxon>
        <taxon>Chaetothyriomycetidae</taxon>
        <taxon>Chaetothyriales</taxon>
        <taxon>Herpotrichiellaceae</taxon>
        <taxon>Exophiala</taxon>
    </lineage>
</organism>
<feature type="domain" description="UBX" evidence="2">
    <location>
        <begin position="341"/>
        <end position="422"/>
    </location>
</feature>
<dbReference type="EMBL" id="AMGV01000007">
    <property type="protein sequence ID" value="KEF55389.1"/>
    <property type="molecule type" value="Genomic_DNA"/>
</dbReference>
<gene>
    <name evidence="3" type="ORF">A1O9_08139</name>
</gene>
<feature type="region of interest" description="Disordered" evidence="1">
    <location>
        <begin position="220"/>
        <end position="346"/>
    </location>
</feature>
<dbReference type="Pfam" id="PF23187">
    <property type="entry name" value="UBX7_N"/>
    <property type="match status" value="1"/>
</dbReference>
<feature type="compositionally biased region" description="Basic and acidic residues" evidence="1">
    <location>
        <begin position="533"/>
        <end position="550"/>
    </location>
</feature>
<comment type="caution">
    <text evidence="3">The sequence shown here is derived from an EMBL/GenBank/DDBJ whole genome shotgun (WGS) entry which is preliminary data.</text>
</comment>
<dbReference type="HOGENOM" id="CLU_035996_0_0_1"/>
<evidence type="ECO:0000313" key="4">
    <source>
        <dbReference type="Proteomes" id="UP000027920"/>
    </source>
</evidence>
<reference evidence="3 4" key="1">
    <citation type="submission" date="2013-03" db="EMBL/GenBank/DDBJ databases">
        <title>The Genome Sequence of Exophiala aquamarina CBS 119918.</title>
        <authorList>
            <consortium name="The Broad Institute Genomics Platform"/>
            <person name="Cuomo C."/>
            <person name="de Hoog S."/>
            <person name="Gorbushina A."/>
            <person name="Walker B."/>
            <person name="Young S.K."/>
            <person name="Zeng Q."/>
            <person name="Gargeya S."/>
            <person name="Fitzgerald M."/>
            <person name="Haas B."/>
            <person name="Abouelleil A."/>
            <person name="Allen A.W."/>
            <person name="Alvarado L."/>
            <person name="Arachchi H.M."/>
            <person name="Berlin A.M."/>
            <person name="Chapman S.B."/>
            <person name="Gainer-Dewar J."/>
            <person name="Goldberg J."/>
            <person name="Griggs A."/>
            <person name="Gujja S."/>
            <person name="Hansen M."/>
            <person name="Howarth C."/>
            <person name="Imamovic A."/>
            <person name="Ireland A."/>
            <person name="Larimer J."/>
            <person name="McCowan C."/>
            <person name="Murphy C."/>
            <person name="Pearson M."/>
            <person name="Poon T.W."/>
            <person name="Priest M."/>
            <person name="Roberts A."/>
            <person name="Saif S."/>
            <person name="Shea T."/>
            <person name="Sisk P."/>
            <person name="Sykes S."/>
            <person name="Wortman J."/>
            <person name="Nusbaum C."/>
            <person name="Birren B."/>
        </authorList>
    </citation>
    <scope>NUCLEOTIDE SEQUENCE [LARGE SCALE GENOMIC DNA]</scope>
    <source>
        <strain evidence="3 4">CBS 119918</strain>
    </source>
</reference>
<dbReference type="InterPro" id="IPR029071">
    <property type="entry name" value="Ubiquitin-like_domsf"/>
</dbReference>
<dbReference type="AlphaFoldDB" id="A0A072P5M6"/>
<dbReference type="InterPro" id="IPR001012">
    <property type="entry name" value="UBX_dom"/>
</dbReference>
<feature type="compositionally biased region" description="Basic and acidic residues" evidence="1">
    <location>
        <begin position="272"/>
        <end position="320"/>
    </location>
</feature>
<accession>A0A072P5M6</accession>
<dbReference type="RefSeq" id="XP_013257979.1">
    <property type="nucleotide sequence ID" value="XM_013402525.1"/>
</dbReference>
<dbReference type="GeneID" id="25283052"/>
<evidence type="ECO:0000259" key="2">
    <source>
        <dbReference type="PROSITE" id="PS50033"/>
    </source>
</evidence>
<dbReference type="PROSITE" id="PS50033">
    <property type="entry name" value="UBX"/>
    <property type="match status" value="1"/>
</dbReference>
<dbReference type="STRING" id="1182545.A0A072P5M6"/>
<keyword evidence="4" id="KW-1185">Reference proteome</keyword>
<dbReference type="OrthoDB" id="2445133at2759"/>
<dbReference type="Gene3D" id="3.10.20.90">
    <property type="entry name" value="Phosphatidylinositol 3-kinase Catalytic Subunit, Chain A, domain 1"/>
    <property type="match status" value="1"/>
</dbReference>
<feature type="compositionally biased region" description="Low complexity" evidence="1">
    <location>
        <begin position="472"/>
        <end position="496"/>
    </location>
</feature>
<feature type="compositionally biased region" description="Basic and acidic residues" evidence="1">
    <location>
        <begin position="507"/>
        <end position="518"/>
    </location>
</feature>
<dbReference type="SUPFAM" id="SSF54236">
    <property type="entry name" value="Ubiquitin-like"/>
    <property type="match status" value="1"/>
</dbReference>
<feature type="compositionally biased region" description="Polar residues" evidence="1">
    <location>
        <begin position="259"/>
        <end position="271"/>
    </location>
</feature>
<feature type="compositionally biased region" description="Low complexity" evidence="1">
    <location>
        <begin position="323"/>
        <end position="339"/>
    </location>
</feature>
<dbReference type="VEuPathDB" id="FungiDB:A1O9_08139"/>
<dbReference type="GO" id="GO:0036503">
    <property type="term" value="P:ERAD pathway"/>
    <property type="evidence" value="ECO:0007669"/>
    <property type="project" value="TreeGrafter"/>
</dbReference>
<proteinExistence type="predicted"/>
<sequence>MFHEGDLQSGIGLAVQQAKAVLCFVHDRSDTSSQWESILQDDTFSCAISTQAIALRLEAGSQEASFLEPIATIHNPPAIIIIKNAQLQADLQSSQVSSEELRARLTSFFDFGKVADGEDEPAEEETSSNTPALDYIDLQPAPGQMRLPSNAYDALRNHTQKLLDEGTSHPKIFDIQLSLLGNIPIFKDEVTRLRTSSNKELSEYARSRLLRLPAVGLKIKDKGKAKETPAAPSSSSASHPATQQQTSVSSSSTQPPSNLPATNSVPSQPQSDKPKGQRDDYIKMQREREQRQRGERERIKAQIKADREERRRLDDMRKGIVDSSTDSSTKASASAPSSTQNRRKEVRVQVRTFDGSTLRSTFQPSSTLSADIRPWIEDESGNNAPYNLKLILTPLPNRNIEAAEEEQELSELGIIESCTLVMVPVKGYVESYTGASPGGLLGSAVTGGFGLVTGTAGAVIGGVKSILGLGTTQTESSTSSTDAAGPAAPGDNGDNNQQESSKVRVRTLADQRAESAAKRRDHQFYNGNQLNFEPKKDGDGGGGDDGLKRD</sequence>
<name>A0A072P5M6_9EURO</name>
<evidence type="ECO:0000256" key="1">
    <source>
        <dbReference type="SAM" id="MobiDB-lite"/>
    </source>
</evidence>
<protein>
    <recommendedName>
        <fullName evidence="2">UBX domain-containing protein</fullName>
    </recommendedName>
</protein>
<dbReference type="Pfam" id="PF00789">
    <property type="entry name" value="UBX"/>
    <property type="match status" value="1"/>
</dbReference>
<dbReference type="GO" id="GO:0005783">
    <property type="term" value="C:endoplasmic reticulum"/>
    <property type="evidence" value="ECO:0007669"/>
    <property type="project" value="TreeGrafter"/>
</dbReference>
<evidence type="ECO:0000313" key="3">
    <source>
        <dbReference type="EMBL" id="KEF55389.1"/>
    </source>
</evidence>
<dbReference type="Proteomes" id="UP000027920">
    <property type="component" value="Unassembled WGS sequence"/>
</dbReference>
<dbReference type="SMART" id="SM00166">
    <property type="entry name" value="UBX"/>
    <property type="match status" value="1"/>
</dbReference>
<feature type="region of interest" description="Disordered" evidence="1">
    <location>
        <begin position="472"/>
        <end position="550"/>
    </location>
</feature>
<dbReference type="PANTHER" id="PTHR46424">
    <property type="entry name" value="UBX DOMAIN-CONTAINING PROTEIN 4"/>
    <property type="match status" value="1"/>
</dbReference>